<reference evidence="2" key="1">
    <citation type="submission" date="2015-09" db="EMBL/GenBank/DDBJ databases">
        <authorList>
            <person name="Daims H."/>
        </authorList>
    </citation>
    <scope>NUCLEOTIDE SEQUENCE [LARGE SCALE GENOMIC DNA]</scope>
</reference>
<dbReference type="EMBL" id="LN885086">
    <property type="protein sequence ID" value="CUQ65849.1"/>
    <property type="molecule type" value="Genomic_DNA"/>
</dbReference>
<dbReference type="Proteomes" id="UP000066284">
    <property type="component" value="Chromosome 1"/>
</dbReference>
<protein>
    <submittedName>
        <fullName evidence="1">Uncharacterized protein</fullName>
    </submittedName>
</protein>
<dbReference type="AlphaFoldDB" id="A0A0S4KR93"/>
<dbReference type="KEGG" id="nio:NITINOP_0874"/>
<name>A0A0S4KR93_9BACT</name>
<keyword evidence="2" id="KW-1185">Reference proteome</keyword>
<organism evidence="1 2">
    <name type="scientific">Candidatus Nitrospira inopinata</name>
    <dbReference type="NCBI Taxonomy" id="1715989"/>
    <lineage>
        <taxon>Bacteria</taxon>
        <taxon>Pseudomonadati</taxon>
        <taxon>Nitrospirota</taxon>
        <taxon>Nitrospiria</taxon>
        <taxon>Nitrospirales</taxon>
        <taxon>Nitrospiraceae</taxon>
        <taxon>Nitrospira</taxon>
    </lineage>
</organism>
<evidence type="ECO:0000313" key="2">
    <source>
        <dbReference type="Proteomes" id="UP000066284"/>
    </source>
</evidence>
<evidence type="ECO:0000313" key="1">
    <source>
        <dbReference type="EMBL" id="CUQ65849.1"/>
    </source>
</evidence>
<accession>A0A0S4KR93</accession>
<gene>
    <name evidence="1" type="ORF">NITINOP_0874</name>
</gene>
<proteinExistence type="predicted"/>
<sequence length="53" mass="5921">MDSATALIWKVLQVAEQTVRRLNAPKLLPAVYADTQYVDGVQSRHVIRQEVAA</sequence>